<protein>
    <submittedName>
        <fullName evidence="1">Expressed protein</fullName>
    </submittedName>
</protein>
<organism evidence="2">
    <name type="scientific">Arabidopsis lyrata subsp. lyrata</name>
    <name type="common">Lyre-leaved rock-cress</name>
    <dbReference type="NCBI Taxonomy" id="81972"/>
    <lineage>
        <taxon>Eukaryota</taxon>
        <taxon>Viridiplantae</taxon>
        <taxon>Streptophyta</taxon>
        <taxon>Embryophyta</taxon>
        <taxon>Tracheophyta</taxon>
        <taxon>Spermatophyta</taxon>
        <taxon>Magnoliopsida</taxon>
        <taxon>eudicotyledons</taxon>
        <taxon>Gunneridae</taxon>
        <taxon>Pentapetalae</taxon>
        <taxon>rosids</taxon>
        <taxon>malvids</taxon>
        <taxon>Brassicales</taxon>
        <taxon>Brassicaceae</taxon>
        <taxon>Camelineae</taxon>
        <taxon>Arabidopsis</taxon>
    </lineage>
</organism>
<proteinExistence type="predicted"/>
<keyword evidence="2" id="KW-1185">Reference proteome</keyword>
<evidence type="ECO:0000313" key="1">
    <source>
        <dbReference type="EMBL" id="EFH50943.1"/>
    </source>
</evidence>
<dbReference type="EMBL" id="GL348718">
    <property type="protein sequence ID" value="EFH50943.1"/>
    <property type="molecule type" value="Genomic_DNA"/>
</dbReference>
<dbReference type="Proteomes" id="UP000008694">
    <property type="component" value="Unassembled WGS sequence"/>
</dbReference>
<dbReference type="AlphaFoldDB" id="D7LZH3"/>
<sequence>MRNTYLNSYIGCYNRQVPNSTLYLVKNYFAFVHWPIRGHKRGQDGEQAALAVLRGLYVL</sequence>
<dbReference type="Gramene" id="scaffold_603516.1">
    <property type="protein sequence ID" value="scaffold_603516.1"/>
    <property type="gene ID" value="scaffold_603516.1"/>
</dbReference>
<reference evidence="2" key="1">
    <citation type="journal article" date="2011" name="Nat. Genet.">
        <title>The Arabidopsis lyrata genome sequence and the basis of rapid genome size change.</title>
        <authorList>
            <person name="Hu T.T."/>
            <person name="Pattyn P."/>
            <person name="Bakker E.G."/>
            <person name="Cao J."/>
            <person name="Cheng J.-F."/>
            <person name="Clark R.M."/>
            <person name="Fahlgren N."/>
            <person name="Fawcett J.A."/>
            <person name="Grimwood J."/>
            <person name="Gundlach H."/>
            <person name="Haberer G."/>
            <person name="Hollister J.D."/>
            <person name="Ossowski S."/>
            <person name="Ottilar R.P."/>
            <person name="Salamov A.A."/>
            <person name="Schneeberger K."/>
            <person name="Spannagl M."/>
            <person name="Wang X."/>
            <person name="Yang L."/>
            <person name="Nasrallah M.E."/>
            <person name="Bergelson J."/>
            <person name="Carrington J.C."/>
            <person name="Gaut B.S."/>
            <person name="Schmutz J."/>
            <person name="Mayer K.F.X."/>
            <person name="Van de Peer Y."/>
            <person name="Grigoriev I.V."/>
            <person name="Nordborg M."/>
            <person name="Weigel D."/>
            <person name="Guo Y.-L."/>
        </authorList>
    </citation>
    <scope>NUCLEOTIDE SEQUENCE [LARGE SCALE GENOMIC DNA]</scope>
    <source>
        <strain evidence="2">cv. MN47</strain>
    </source>
</reference>
<name>D7LZH3_ARALL</name>
<dbReference type="HOGENOM" id="CLU_2963979_0_0_1"/>
<evidence type="ECO:0000313" key="2">
    <source>
        <dbReference type="Proteomes" id="UP000008694"/>
    </source>
</evidence>
<gene>
    <name evidence="1" type="ORF">ARALYDRAFT_911459</name>
</gene>
<accession>D7LZH3</accession>